<accession>A0A914CWK8</accession>
<dbReference type="AlphaFoldDB" id="A0A914CWK8"/>
<keyword evidence="1" id="KW-1133">Transmembrane helix</keyword>
<evidence type="ECO:0000256" key="1">
    <source>
        <dbReference type="SAM" id="Phobius"/>
    </source>
</evidence>
<organism evidence="2 3">
    <name type="scientific">Acrobeloides nanus</name>
    <dbReference type="NCBI Taxonomy" id="290746"/>
    <lineage>
        <taxon>Eukaryota</taxon>
        <taxon>Metazoa</taxon>
        <taxon>Ecdysozoa</taxon>
        <taxon>Nematoda</taxon>
        <taxon>Chromadorea</taxon>
        <taxon>Rhabditida</taxon>
        <taxon>Tylenchina</taxon>
        <taxon>Cephalobomorpha</taxon>
        <taxon>Cephaloboidea</taxon>
        <taxon>Cephalobidae</taxon>
        <taxon>Acrobeloides</taxon>
    </lineage>
</organism>
<evidence type="ECO:0000313" key="3">
    <source>
        <dbReference type="WBParaSite" id="ACRNAN_scaffold14578.g10765.t1"/>
    </source>
</evidence>
<protein>
    <submittedName>
        <fullName evidence="3">Uncharacterized protein</fullName>
    </submittedName>
</protein>
<keyword evidence="1" id="KW-0472">Membrane</keyword>
<dbReference type="WBParaSite" id="ACRNAN_scaffold14578.g10765.t1">
    <property type="protein sequence ID" value="ACRNAN_scaffold14578.g10765.t1"/>
    <property type="gene ID" value="ACRNAN_scaffold14578.g10765"/>
</dbReference>
<evidence type="ECO:0000313" key="2">
    <source>
        <dbReference type="Proteomes" id="UP000887540"/>
    </source>
</evidence>
<name>A0A914CWK8_9BILA</name>
<sequence length="66" mass="7754">MCFYFDKLNSDKYMRCFRGKCRIPIKGLVIGLAVFRTVVSILIIFAGVRQLFEKNTTDLERLRSMM</sequence>
<reference evidence="3" key="1">
    <citation type="submission" date="2022-11" db="UniProtKB">
        <authorList>
            <consortium name="WormBaseParasite"/>
        </authorList>
    </citation>
    <scope>IDENTIFICATION</scope>
</reference>
<dbReference type="Proteomes" id="UP000887540">
    <property type="component" value="Unplaced"/>
</dbReference>
<keyword evidence="1" id="KW-0812">Transmembrane</keyword>
<keyword evidence="2" id="KW-1185">Reference proteome</keyword>
<feature type="transmembrane region" description="Helical" evidence="1">
    <location>
        <begin position="28"/>
        <end position="48"/>
    </location>
</feature>
<proteinExistence type="predicted"/>